<evidence type="ECO:0000313" key="16">
    <source>
        <dbReference type="EMBL" id="VFQ46787.1"/>
    </source>
</evidence>
<dbReference type="InterPro" id="IPR037066">
    <property type="entry name" value="Plug_dom_sf"/>
</dbReference>
<feature type="chain" id="PRO_5020825060" evidence="13">
    <location>
        <begin position="23"/>
        <end position="653"/>
    </location>
</feature>
<evidence type="ECO:0000256" key="5">
    <source>
        <dbReference type="ARBA" id="ARBA00022729"/>
    </source>
</evidence>
<dbReference type="AlphaFoldDB" id="A0A4U8YTA6"/>
<accession>A0A4U8YTA6</accession>
<feature type="domain" description="TonB-dependent receptor plug" evidence="15">
    <location>
        <begin position="42"/>
        <end position="148"/>
    </location>
</feature>
<dbReference type="Pfam" id="PF07715">
    <property type="entry name" value="Plug"/>
    <property type="match status" value="1"/>
</dbReference>
<keyword evidence="3 10" id="KW-1134">Transmembrane beta strand</keyword>
<evidence type="ECO:0000256" key="10">
    <source>
        <dbReference type="PROSITE-ProRule" id="PRU01360"/>
    </source>
</evidence>
<evidence type="ECO:0000256" key="2">
    <source>
        <dbReference type="ARBA" id="ARBA00022448"/>
    </source>
</evidence>
<dbReference type="InterPro" id="IPR012910">
    <property type="entry name" value="Plug_dom"/>
</dbReference>
<dbReference type="EMBL" id="CAADHO010000011">
    <property type="protein sequence ID" value="VFQ46787.1"/>
    <property type="molecule type" value="Genomic_DNA"/>
</dbReference>
<sequence>MKRSLMIGAVAAWVAASSPAWATDAALDEYVVTASRAKESITEVAAAVTVIDSEAIENSSARNLGELLVEKGGVQIREYPGALTTVKIRGFSTDTHGNDLMGNVLILIDGRRAGTGNAAKLITKNVERVEIIKGPAAVQYGSAAMGGVVNVITKKGNGKPAVSAYAKTGSYDYNEFETDVSGKTGKIDFSASVSHSEEGDYETGSGKEYLNTGNDGILRASLNTGYEFSPGHRIGLTYTLFDGDNIGNPGSIEANDLDNTKDSENSSYDITYDGKNGTSSLAWMLRYFGGTDKDTWNDPVDSNASGWDDGIPSEHETDSKGAQAQVSYDGQRFGLTTGVDWVDYDVTNEPSAPNKTAFDNTAGFALGKVKFLDQKLIFLGGARYDHYSVDISGDQGNDKSDDDLNPSLGVVYNLTKQIKLRASFADAFRMPSAEQLAADFTSYGTHYVGNPDLNPEKSRTYEAGVDVTHGRLKTGLTVFTTEYDDKIVTDQQHGFTTYKNLDEATISGVEGEFSYTFSDLFGGWELRPYATLTHLFKYEDAETDKDLKYTSDLDISAGIALTDLDGFSSDLSVSYLSSQDVVKYNPDWSTSDVTLPSVTVTNFTITKRVLTTDKLGSLSLRGEVKNLFDEDAAYVLGYPIPGRRFFAGVTWSY</sequence>
<dbReference type="Pfam" id="PF00593">
    <property type="entry name" value="TonB_dep_Rec_b-barrel"/>
    <property type="match status" value="1"/>
</dbReference>
<dbReference type="GO" id="GO:0015344">
    <property type="term" value="F:siderophore uptake transmembrane transporter activity"/>
    <property type="evidence" value="ECO:0007669"/>
    <property type="project" value="TreeGrafter"/>
</dbReference>
<dbReference type="InterPro" id="IPR039426">
    <property type="entry name" value="TonB-dep_rcpt-like"/>
</dbReference>
<organism evidence="16 17">
    <name type="scientific">Desulfoluna butyratoxydans</name>
    <dbReference type="NCBI Taxonomy" id="231438"/>
    <lineage>
        <taxon>Bacteria</taxon>
        <taxon>Pseudomonadati</taxon>
        <taxon>Thermodesulfobacteriota</taxon>
        <taxon>Desulfobacteria</taxon>
        <taxon>Desulfobacterales</taxon>
        <taxon>Desulfolunaceae</taxon>
        <taxon>Desulfoluna</taxon>
    </lineage>
</organism>
<keyword evidence="8 16" id="KW-0675">Receptor</keyword>
<keyword evidence="4 10" id="KW-0812">Transmembrane</keyword>
<evidence type="ECO:0000256" key="13">
    <source>
        <dbReference type="SAM" id="SignalP"/>
    </source>
</evidence>
<gene>
    <name evidence="16" type="ORF">MSL71_44630</name>
</gene>
<name>A0A4U8YTA6_9BACT</name>
<evidence type="ECO:0000259" key="14">
    <source>
        <dbReference type="Pfam" id="PF00593"/>
    </source>
</evidence>
<dbReference type="GO" id="GO:0009279">
    <property type="term" value="C:cell outer membrane"/>
    <property type="evidence" value="ECO:0007669"/>
    <property type="project" value="UniProtKB-SubCell"/>
</dbReference>
<dbReference type="Gene3D" id="2.40.170.20">
    <property type="entry name" value="TonB-dependent receptor, beta-barrel domain"/>
    <property type="match status" value="1"/>
</dbReference>
<keyword evidence="6 11" id="KW-0798">TonB box</keyword>
<evidence type="ECO:0000256" key="7">
    <source>
        <dbReference type="ARBA" id="ARBA00023136"/>
    </source>
</evidence>
<dbReference type="SUPFAM" id="SSF56935">
    <property type="entry name" value="Porins"/>
    <property type="match status" value="1"/>
</dbReference>
<evidence type="ECO:0000256" key="11">
    <source>
        <dbReference type="RuleBase" id="RU003357"/>
    </source>
</evidence>
<dbReference type="CDD" id="cd01347">
    <property type="entry name" value="ligand_gated_channel"/>
    <property type="match status" value="1"/>
</dbReference>
<evidence type="ECO:0000256" key="8">
    <source>
        <dbReference type="ARBA" id="ARBA00023170"/>
    </source>
</evidence>
<dbReference type="PROSITE" id="PS52016">
    <property type="entry name" value="TONB_DEPENDENT_REC_3"/>
    <property type="match status" value="1"/>
</dbReference>
<evidence type="ECO:0000256" key="1">
    <source>
        <dbReference type="ARBA" id="ARBA00004571"/>
    </source>
</evidence>
<dbReference type="PANTHER" id="PTHR30069">
    <property type="entry name" value="TONB-DEPENDENT OUTER MEMBRANE RECEPTOR"/>
    <property type="match status" value="1"/>
</dbReference>
<evidence type="ECO:0000256" key="9">
    <source>
        <dbReference type="ARBA" id="ARBA00023237"/>
    </source>
</evidence>
<comment type="subcellular location">
    <subcellularLocation>
        <location evidence="1 10">Cell outer membrane</location>
        <topology evidence="1 10">Multi-pass membrane protein</topology>
    </subcellularLocation>
</comment>
<dbReference type="Proteomes" id="UP000507962">
    <property type="component" value="Unassembled WGS sequence"/>
</dbReference>
<feature type="region of interest" description="Disordered" evidence="12">
    <location>
        <begin position="299"/>
        <end position="325"/>
    </location>
</feature>
<keyword evidence="5 13" id="KW-0732">Signal</keyword>
<evidence type="ECO:0000313" key="17">
    <source>
        <dbReference type="Proteomes" id="UP000507962"/>
    </source>
</evidence>
<evidence type="ECO:0000256" key="12">
    <source>
        <dbReference type="SAM" id="MobiDB-lite"/>
    </source>
</evidence>
<protein>
    <submittedName>
        <fullName evidence="16">Tonb-dependent receptor beta-barrel</fullName>
    </submittedName>
</protein>
<dbReference type="GO" id="GO:0044718">
    <property type="term" value="P:siderophore transmembrane transport"/>
    <property type="evidence" value="ECO:0007669"/>
    <property type="project" value="TreeGrafter"/>
</dbReference>
<keyword evidence="9 10" id="KW-0998">Cell outer membrane</keyword>
<dbReference type="InterPro" id="IPR036942">
    <property type="entry name" value="Beta-barrel_TonB_sf"/>
</dbReference>
<dbReference type="InterPro" id="IPR000531">
    <property type="entry name" value="Beta-barrel_TonB"/>
</dbReference>
<comment type="similarity">
    <text evidence="10 11">Belongs to the TonB-dependent receptor family.</text>
</comment>
<feature type="signal peptide" evidence="13">
    <location>
        <begin position="1"/>
        <end position="22"/>
    </location>
</feature>
<feature type="domain" description="TonB-dependent receptor-like beta-barrel" evidence="14">
    <location>
        <begin position="211"/>
        <end position="627"/>
    </location>
</feature>
<dbReference type="Gene3D" id="2.170.130.10">
    <property type="entry name" value="TonB-dependent receptor, plug domain"/>
    <property type="match status" value="1"/>
</dbReference>
<reference evidence="16 17" key="1">
    <citation type="submission" date="2019-03" db="EMBL/GenBank/DDBJ databases">
        <authorList>
            <person name="Nijsse B."/>
        </authorList>
    </citation>
    <scope>NUCLEOTIDE SEQUENCE [LARGE SCALE GENOMIC DNA]</scope>
    <source>
        <strain evidence="16">Desulfoluna butyratoxydans MSL71</strain>
    </source>
</reference>
<proteinExistence type="inferred from homology"/>
<evidence type="ECO:0000256" key="6">
    <source>
        <dbReference type="ARBA" id="ARBA00023077"/>
    </source>
</evidence>
<keyword evidence="17" id="KW-1185">Reference proteome</keyword>
<evidence type="ECO:0000259" key="15">
    <source>
        <dbReference type="Pfam" id="PF07715"/>
    </source>
</evidence>
<evidence type="ECO:0000256" key="3">
    <source>
        <dbReference type="ARBA" id="ARBA00022452"/>
    </source>
</evidence>
<evidence type="ECO:0000256" key="4">
    <source>
        <dbReference type="ARBA" id="ARBA00022692"/>
    </source>
</evidence>
<keyword evidence="7 10" id="KW-0472">Membrane</keyword>
<dbReference type="PANTHER" id="PTHR30069:SF29">
    <property type="entry name" value="HEMOGLOBIN AND HEMOGLOBIN-HAPTOGLOBIN-BINDING PROTEIN 1-RELATED"/>
    <property type="match status" value="1"/>
</dbReference>
<keyword evidence="2 10" id="KW-0813">Transport</keyword>